<gene>
    <name evidence="5" type="ORF">GGQ59_002113</name>
</gene>
<dbReference type="InterPro" id="IPR051801">
    <property type="entry name" value="GH28_Enzymes"/>
</dbReference>
<proteinExistence type="inferred from homology"/>
<evidence type="ECO:0000313" key="5">
    <source>
        <dbReference type="EMBL" id="MBB4659576.1"/>
    </source>
</evidence>
<dbReference type="AlphaFoldDB" id="A0A840I3J7"/>
<dbReference type="InterPro" id="IPR012334">
    <property type="entry name" value="Pectin_lyas_fold"/>
</dbReference>
<keyword evidence="2 4" id="KW-0378">Hydrolase</keyword>
<evidence type="ECO:0000256" key="1">
    <source>
        <dbReference type="ARBA" id="ARBA00008834"/>
    </source>
</evidence>
<sequence>MNSPSRRDLLRLGAVVGGGLFLPRTALALPDDPWSGARRIEAAIVPPAFPSRTFTVTTHGAAADGETLDTEAFARAVEACSASGGGRVLVPPGRYLTGAIHLRSNVELHLEEGAHLLFSIDPAHYPLVLTRYEGVECYNYSPLIYAYGATNVAVTGKGLLDGQAGNDAWWPWCGAERYGWSEGEPSQSADRLRLFGMAEEDVPVRERVFGPGHYLRPSFIEFYGCRNVLIEGVTLKDAPCWNLHPVLCENVTVRNVTVTGHGPNNDGCNPESVSGTLIEGCRFDTGDDCIAIKSGRNADGRRVAVPASDILIRRCVMRAGHGGVVIGSEISGGAHHVFVEDCRMDSPDLWYALRFKNNAMRGGVVEDVYVRDVDVGRVGRAAITCDFNYEEGADGPFVPVLRRLRVERMHVAQAVRVLDVQGLRGAPITDVALRDCTFSGVTEPSILAYAEGLSLEEVFVNGERVTAF</sequence>
<comment type="caution">
    <text evidence="5">The sequence shown here is derived from an EMBL/GenBank/DDBJ whole genome shotgun (WGS) entry which is preliminary data.</text>
</comment>
<dbReference type="PROSITE" id="PS51318">
    <property type="entry name" value="TAT"/>
    <property type="match status" value="1"/>
</dbReference>
<evidence type="ECO:0000256" key="4">
    <source>
        <dbReference type="RuleBase" id="RU361169"/>
    </source>
</evidence>
<protein>
    <submittedName>
        <fullName evidence="5">Polygalacturonase</fullName>
    </submittedName>
</protein>
<dbReference type="GO" id="GO:0004650">
    <property type="term" value="F:polygalacturonase activity"/>
    <property type="evidence" value="ECO:0007669"/>
    <property type="project" value="InterPro"/>
</dbReference>
<reference evidence="5 6" key="1">
    <citation type="submission" date="2020-08" db="EMBL/GenBank/DDBJ databases">
        <title>Genomic Encyclopedia of Type Strains, Phase IV (KMG-IV): sequencing the most valuable type-strain genomes for metagenomic binning, comparative biology and taxonomic classification.</title>
        <authorList>
            <person name="Goeker M."/>
        </authorList>
    </citation>
    <scope>NUCLEOTIDE SEQUENCE [LARGE SCALE GENOMIC DNA]</scope>
    <source>
        <strain evidence="5 6">DSM 102850</strain>
    </source>
</reference>
<evidence type="ECO:0000256" key="2">
    <source>
        <dbReference type="ARBA" id="ARBA00022801"/>
    </source>
</evidence>
<comment type="similarity">
    <text evidence="1 4">Belongs to the glycosyl hydrolase 28 family.</text>
</comment>
<dbReference type="Pfam" id="PF00295">
    <property type="entry name" value="Glyco_hydro_28"/>
    <property type="match status" value="1"/>
</dbReference>
<dbReference type="PROSITE" id="PS00502">
    <property type="entry name" value="POLYGALACTURONASE"/>
    <property type="match status" value="1"/>
</dbReference>
<name>A0A840I3J7_9PROT</name>
<dbReference type="RefSeq" id="WP_221400990.1">
    <property type="nucleotide sequence ID" value="NZ_JACHOB010000004.1"/>
</dbReference>
<dbReference type="InterPro" id="IPR000743">
    <property type="entry name" value="Glyco_hydro_28"/>
</dbReference>
<dbReference type="InterPro" id="IPR006626">
    <property type="entry name" value="PbH1"/>
</dbReference>
<keyword evidence="3 4" id="KW-0326">Glycosidase</keyword>
<dbReference type="SUPFAM" id="SSF51126">
    <property type="entry name" value="Pectin lyase-like"/>
    <property type="match status" value="1"/>
</dbReference>
<dbReference type="InterPro" id="IPR011050">
    <property type="entry name" value="Pectin_lyase_fold/virulence"/>
</dbReference>
<dbReference type="PANTHER" id="PTHR31339:SF9">
    <property type="entry name" value="PLASMIN AND FIBRONECTIN-BINDING PROTEIN A"/>
    <property type="match status" value="1"/>
</dbReference>
<organism evidence="5 6">
    <name type="scientific">Parvularcula dongshanensis</name>
    <dbReference type="NCBI Taxonomy" id="1173995"/>
    <lineage>
        <taxon>Bacteria</taxon>
        <taxon>Pseudomonadati</taxon>
        <taxon>Pseudomonadota</taxon>
        <taxon>Alphaproteobacteria</taxon>
        <taxon>Parvularculales</taxon>
        <taxon>Parvularculaceae</taxon>
        <taxon>Parvularcula</taxon>
    </lineage>
</organism>
<evidence type="ECO:0000256" key="3">
    <source>
        <dbReference type="ARBA" id="ARBA00023295"/>
    </source>
</evidence>
<dbReference type="GO" id="GO:0005975">
    <property type="term" value="P:carbohydrate metabolic process"/>
    <property type="evidence" value="ECO:0007669"/>
    <property type="project" value="InterPro"/>
</dbReference>
<dbReference type="Proteomes" id="UP000563524">
    <property type="component" value="Unassembled WGS sequence"/>
</dbReference>
<dbReference type="EMBL" id="JACHOB010000004">
    <property type="protein sequence ID" value="MBB4659576.1"/>
    <property type="molecule type" value="Genomic_DNA"/>
</dbReference>
<accession>A0A840I3J7</accession>
<dbReference type="SMART" id="SM00710">
    <property type="entry name" value="PbH1"/>
    <property type="match status" value="6"/>
</dbReference>
<dbReference type="Gene3D" id="2.160.20.10">
    <property type="entry name" value="Single-stranded right-handed beta-helix, Pectin lyase-like"/>
    <property type="match status" value="1"/>
</dbReference>
<dbReference type="InterPro" id="IPR006311">
    <property type="entry name" value="TAT_signal"/>
</dbReference>
<keyword evidence="6" id="KW-1185">Reference proteome</keyword>
<dbReference type="PANTHER" id="PTHR31339">
    <property type="entry name" value="PECTIN LYASE-RELATED"/>
    <property type="match status" value="1"/>
</dbReference>
<evidence type="ECO:0000313" key="6">
    <source>
        <dbReference type="Proteomes" id="UP000563524"/>
    </source>
</evidence>